<evidence type="ECO:0000256" key="4">
    <source>
        <dbReference type="ARBA" id="ARBA00022989"/>
    </source>
</evidence>
<dbReference type="PANTHER" id="PTHR12483">
    <property type="entry name" value="SOLUTE CARRIER FAMILY 31 COPPER TRANSPORTERS"/>
    <property type="match status" value="1"/>
</dbReference>
<proteinExistence type="inferred from homology"/>
<evidence type="ECO:0000256" key="2">
    <source>
        <dbReference type="ARBA" id="ARBA00006921"/>
    </source>
</evidence>
<keyword evidence="6" id="KW-0186">Copper</keyword>
<comment type="subcellular location">
    <subcellularLocation>
        <location evidence="1 6">Membrane</location>
        <topology evidence="1 6">Multi-pass membrane protein</topology>
    </subcellularLocation>
</comment>
<evidence type="ECO:0000256" key="5">
    <source>
        <dbReference type="ARBA" id="ARBA00023136"/>
    </source>
</evidence>
<organism evidence="8 9">
    <name type="scientific">Calycina marina</name>
    <dbReference type="NCBI Taxonomy" id="1763456"/>
    <lineage>
        <taxon>Eukaryota</taxon>
        <taxon>Fungi</taxon>
        <taxon>Dikarya</taxon>
        <taxon>Ascomycota</taxon>
        <taxon>Pezizomycotina</taxon>
        <taxon>Leotiomycetes</taxon>
        <taxon>Helotiales</taxon>
        <taxon>Pezizellaceae</taxon>
        <taxon>Calycina</taxon>
    </lineage>
</organism>
<keyword evidence="6" id="KW-0406">Ion transport</keyword>
<protein>
    <recommendedName>
        <fullName evidence="6">Copper transport protein</fullName>
    </recommendedName>
</protein>
<evidence type="ECO:0000256" key="1">
    <source>
        <dbReference type="ARBA" id="ARBA00004141"/>
    </source>
</evidence>
<evidence type="ECO:0000256" key="3">
    <source>
        <dbReference type="ARBA" id="ARBA00022692"/>
    </source>
</evidence>
<dbReference type="GO" id="GO:0016020">
    <property type="term" value="C:membrane"/>
    <property type="evidence" value="ECO:0007669"/>
    <property type="project" value="UniProtKB-SubCell"/>
</dbReference>
<keyword evidence="6" id="KW-0187">Copper transport</keyword>
<evidence type="ECO:0000313" key="9">
    <source>
        <dbReference type="Proteomes" id="UP000887226"/>
    </source>
</evidence>
<dbReference type="AlphaFoldDB" id="A0A9P7Z3L1"/>
<evidence type="ECO:0000256" key="6">
    <source>
        <dbReference type="RuleBase" id="RU367022"/>
    </source>
</evidence>
<dbReference type="InterPro" id="IPR007274">
    <property type="entry name" value="Cop_transporter"/>
</dbReference>
<comment type="similarity">
    <text evidence="2 6">Belongs to the copper transporter (Ctr) (TC 1.A.56) family. SLC31A subfamily.</text>
</comment>
<keyword evidence="4 6" id="KW-1133">Transmembrane helix</keyword>
<feature type="transmembrane region" description="Helical" evidence="6">
    <location>
        <begin position="57"/>
        <end position="75"/>
    </location>
</feature>
<dbReference type="Pfam" id="PF04145">
    <property type="entry name" value="Ctr"/>
    <property type="match status" value="1"/>
</dbReference>
<feature type="region of interest" description="Disordered" evidence="7">
    <location>
        <begin position="97"/>
        <end position="116"/>
    </location>
</feature>
<dbReference type="EMBL" id="MU253890">
    <property type="protein sequence ID" value="KAG9244676.1"/>
    <property type="molecule type" value="Genomic_DNA"/>
</dbReference>
<evidence type="ECO:0000313" key="8">
    <source>
        <dbReference type="EMBL" id="KAG9244676.1"/>
    </source>
</evidence>
<reference evidence="8" key="1">
    <citation type="journal article" date="2021" name="IMA Fungus">
        <title>Genomic characterization of three marine fungi, including Emericellopsis atlantica sp. nov. with signatures of a generalist lifestyle and marine biomass degradation.</title>
        <authorList>
            <person name="Hagestad O.C."/>
            <person name="Hou L."/>
            <person name="Andersen J.H."/>
            <person name="Hansen E.H."/>
            <person name="Altermark B."/>
            <person name="Li C."/>
            <person name="Kuhnert E."/>
            <person name="Cox R.J."/>
            <person name="Crous P.W."/>
            <person name="Spatafora J.W."/>
            <person name="Lail K."/>
            <person name="Amirebrahimi M."/>
            <person name="Lipzen A."/>
            <person name="Pangilinan J."/>
            <person name="Andreopoulos W."/>
            <person name="Hayes R.D."/>
            <person name="Ng V."/>
            <person name="Grigoriev I.V."/>
            <person name="Jackson S.A."/>
            <person name="Sutton T.D.S."/>
            <person name="Dobson A.D.W."/>
            <person name="Rama T."/>
        </authorList>
    </citation>
    <scope>NUCLEOTIDE SEQUENCE</scope>
    <source>
        <strain evidence="8">TRa3180A</strain>
    </source>
</reference>
<comment type="caution">
    <text evidence="8">The sequence shown here is derived from an EMBL/GenBank/DDBJ whole genome shotgun (WGS) entry which is preliminary data.</text>
</comment>
<dbReference type="OrthoDB" id="161814at2759"/>
<keyword evidence="5 6" id="KW-0472">Membrane</keyword>
<evidence type="ECO:0000256" key="7">
    <source>
        <dbReference type="SAM" id="MobiDB-lite"/>
    </source>
</evidence>
<keyword evidence="3 6" id="KW-0812">Transmembrane</keyword>
<name>A0A9P7Z3L1_9HELO</name>
<dbReference type="GO" id="GO:0005375">
    <property type="term" value="F:copper ion transmembrane transporter activity"/>
    <property type="evidence" value="ECO:0007669"/>
    <property type="project" value="UniProtKB-UniRule"/>
</dbReference>
<sequence length="190" mass="20973">MDMDMGTPTSTAAAATATSEAASMDMDTVCKIDMLWNWTTIDSCFISRSWHITSTGMFIGSCFAVVFLVVALEALRRGAREFDRFLVRQARAVKNCPGASSEYDKNDTNEARCGPPTKPTRPNLWQQLVRALLHCAQFTVAYFIMLLAMYFNGYIIISIIVGAFLGSFICSWEAISLGSDDKREATLCCG</sequence>
<accession>A0A9P7Z3L1</accession>
<gene>
    <name evidence="8" type="ORF">BJ878DRAFT_505065</name>
</gene>
<feature type="transmembrane region" description="Helical" evidence="6">
    <location>
        <begin position="128"/>
        <end position="148"/>
    </location>
</feature>
<dbReference type="Proteomes" id="UP000887226">
    <property type="component" value="Unassembled WGS sequence"/>
</dbReference>
<dbReference type="PANTHER" id="PTHR12483:SF73">
    <property type="entry name" value="COPPER TRANSPORT PROTEIN CTR3"/>
    <property type="match status" value="1"/>
</dbReference>
<keyword evidence="6" id="KW-0813">Transport</keyword>
<feature type="transmembrane region" description="Helical" evidence="6">
    <location>
        <begin position="154"/>
        <end position="175"/>
    </location>
</feature>
<keyword evidence="9" id="KW-1185">Reference proteome</keyword>